<evidence type="ECO:0000259" key="5">
    <source>
        <dbReference type="PROSITE" id="PS50931"/>
    </source>
</evidence>
<dbReference type="RefSeq" id="WP_237977603.1">
    <property type="nucleotide sequence ID" value="NZ_JAKNCT010000001.1"/>
</dbReference>
<gene>
    <name evidence="6" type="ORF">MAF45_00550</name>
</gene>
<dbReference type="InterPro" id="IPR036390">
    <property type="entry name" value="WH_DNA-bd_sf"/>
</dbReference>
<protein>
    <submittedName>
        <fullName evidence="6">LysR family transcriptional regulator</fullName>
    </submittedName>
</protein>
<evidence type="ECO:0000256" key="1">
    <source>
        <dbReference type="ARBA" id="ARBA00009437"/>
    </source>
</evidence>
<evidence type="ECO:0000256" key="2">
    <source>
        <dbReference type="ARBA" id="ARBA00023015"/>
    </source>
</evidence>
<evidence type="ECO:0000256" key="4">
    <source>
        <dbReference type="ARBA" id="ARBA00023163"/>
    </source>
</evidence>
<keyword evidence="4" id="KW-0804">Transcription</keyword>
<dbReference type="PANTHER" id="PTHR30537:SF21">
    <property type="entry name" value="HTH-TYPE TRANSCRIPTIONAL REGULATOR SINR-RELATED"/>
    <property type="match status" value="1"/>
</dbReference>
<dbReference type="Gene3D" id="1.10.10.10">
    <property type="entry name" value="Winged helix-like DNA-binding domain superfamily/Winged helix DNA-binding domain"/>
    <property type="match status" value="1"/>
</dbReference>
<proteinExistence type="inferred from homology"/>
<keyword evidence="2" id="KW-0805">Transcription regulation</keyword>
<dbReference type="Pfam" id="PF03466">
    <property type="entry name" value="LysR_substrate"/>
    <property type="match status" value="1"/>
</dbReference>
<name>A0ABS9MNJ5_9BURK</name>
<sequence length="336" mass="36059">MNALENVGYWRLFLALSRSGSLSAAARSEGCSLAAASRTLARLERELGFLVLERSRRPAALTARAKALVPAAENFVRAAQAVAAASASGSGAGSTAGALRGHFRISLPANSGRSTYFALLQELESRHPGFSAEIMTDCGTEGLLAGQADLALMPCDPASKQLAFFPAGLEYTFLMATPGYLRQHGRPESIGQLENYTVLLQSAASAGFSTRLERGSQYVYLSPSQPCRQGDPLFCSALLLQGEGIAVDVALGAVEDELAYGRVVPVLDGWHREPWRNAVVCRAVDAGRPAFSELARILRDHAVKTAEERWKRWYAHFGFMSAVSQPEQAETAGPRV</sequence>
<dbReference type="InterPro" id="IPR036388">
    <property type="entry name" value="WH-like_DNA-bd_sf"/>
</dbReference>
<feature type="domain" description="HTH lysR-type" evidence="5">
    <location>
        <begin position="10"/>
        <end position="62"/>
    </location>
</feature>
<dbReference type="InterPro" id="IPR005119">
    <property type="entry name" value="LysR_subst-bd"/>
</dbReference>
<evidence type="ECO:0000313" key="7">
    <source>
        <dbReference type="Proteomes" id="UP001297600"/>
    </source>
</evidence>
<organism evidence="6 7">
    <name type="scientific">Mesosutterella porci</name>
    <dbReference type="NCBI Taxonomy" id="2915351"/>
    <lineage>
        <taxon>Bacteria</taxon>
        <taxon>Pseudomonadati</taxon>
        <taxon>Pseudomonadota</taxon>
        <taxon>Betaproteobacteria</taxon>
        <taxon>Burkholderiales</taxon>
        <taxon>Sutterellaceae</taxon>
        <taxon>Mesosutterella</taxon>
    </lineage>
</organism>
<dbReference type="EMBL" id="JAKNCT010000001">
    <property type="protein sequence ID" value="MCG5029947.1"/>
    <property type="molecule type" value="Genomic_DNA"/>
</dbReference>
<dbReference type="Proteomes" id="UP001297600">
    <property type="component" value="Unassembled WGS sequence"/>
</dbReference>
<dbReference type="SUPFAM" id="SSF53850">
    <property type="entry name" value="Periplasmic binding protein-like II"/>
    <property type="match status" value="1"/>
</dbReference>
<dbReference type="InterPro" id="IPR058163">
    <property type="entry name" value="LysR-type_TF_proteobact-type"/>
</dbReference>
<comment type="caution">
    <text evidence="6">The sequence shown here is derived from an EMBL/GenBank/DDBJ whole genome shotgun (WGS) entry which is preliminary data.</text>
</comment>
<keyword evidence="7" id="KW-1185">Reference proteome</keyword>
<evidence type="ECO:0000256" key="3">
    <source>
        <dbReference type="ARBA" id="ARBA00023125"/>
    </source>
</evidence>
<dbReference type="Pfam" id="PF00126">
    <property type="entry name" value="HTH_1"/>
    <property type="match status" value="1"/>
</dbReference>
<comment type="similarity">
    <text evidence="1">Belongs to the LysR transcriptional regulatory family.</text>
</comment>
<dbReference type="PANTHER" id="PTHR30537">
    <property type="entry name" value="HTH-TYPE TRANSCRIPTIONAL REGULATOR"/>
    <property type="match status" value="1"/>
</dbReference>
<keyword evidence="3" id="KW-0238">DNA-binding</keyword>
<evidence type="ECO:0000313" key="6">
    <source>
        <dbReference type="EMBL" id="MCG5029947.1"/>
    </source>
</evidence>
<dbReference type="Gene3D" id="3.40.190.290">
    <property type="match status" value="1"/>
</dbReference>
<dbReference type="SUPFAM" id="SSF46785">
    <property type="entry name" value="Winged helix' DNA-binding domain"/>
    <property type="match status" value="1"/>
</dbReference>
<accession>A0ABS9MNJ5</accession>
<dbReference type="InterPro" id="IPR000847">
    <property type="entry name" value="LysR_HTH_N"/>
</dbReference>
<reference evidence="6 7" key="1">
    <citation type="submission" date="2022-02" db="EMBL/GenBank/DDBJ databases">
        <title>Mesosutterella porci, a novel member of the family Sutterellaceae from pig feces.</title>
        <authorList>
            <person name="Wylensek D."/>
            <person name="Clavel T."/>
        </authorList>
    </citation>
    <scope>NUCLEOTIDE SEQUENCE [LARGE SCALE GENOMIC DNA]</scope>
    <source>
        <strain evidence="7">oilRF-744-wt-GAM-9</strain>
    </source>
</reference>
<dbReference type="PROSITE" id="PS50931">
    <property type="entry name" value="HTH_LYSR"/>
    <property type="match status" value="1"/>
</dbReference>